<accession>A0A2T1ELP9</accession>
<dbReference type="GO" id="GO:0005524">
    <property type="term" value="F:ATP binding"/>
    <property type="evidence" value="ECO:0007669"/>
    <property type="project" value="UniProtKB-KW"/>
</dbReference>
<dbReference type="GO" id="GO:0006302">
    <property type="term" value="P:double-strand break repair"/>
    <property type="evidence" value="ECO:0007669"/>
    <property type="project" value="InterPro"/>
</dbReference>
<dbReference type="Pfam" id="PF13558">
    <property type="entry name" value="SbcC_Walker_B"/>
    <property type="match status" value="1"/>
</dbReference>
<dbReference type="Proteomes" id="UP000239576">
    <property type="component" value="Unassembled WGS sequence"/>
</dbReference>
<evidence type="ECO:0000256" key="1">
    <source>
        <dbReference type="ARBA" id="ARBA00006930"/>
    </source>
</evidence>
<keyword evidence="4" id="KW-0175">Coiled coil</keyword>
<dbReference type="PANTHER" id="PTHR32114:SF2">
    <property type="entry name" value="ABC TRANSPORTER ABCH.3"/>
    <property type="match status" value="1"/>
</dbReference>
<feature type="coiled-coil region" evidence="4">
    <location>
        <begin position="260"/>
        <end position="308"/>
    </location>
</feature>
<keyword evidence="7" id="KW-0547">Nucleotide-binding</keyword>
<dbReference type="InterPro" id="IPR038729">
    <property type="entry name" value="Rad50/SbcC_AAA"/>
</dbReference>
<proteinExistence type="inferred from homology"/>
<feature type="coiled-coil region" evidence="4">
    <location>
        <begin position="903"/>
        <end position="965"/>
    </location>
</feature>
<sequence length="1150" mass="131605">MIPLKLVLKNFLSYREATLDFRGLHTACICGANGAGKSSLLEAIAWAVWGQSRAAAEDDVIHIGTQEAQVDFIFVNNQQTYRILRSRYRGQASSLEFQVAKGESKDKGERIKDKTTEPSSFIVHPSSFSTPVFRTLTAKGVRATQQLILEHLKLDYETFVNSAYLRQGRADEFMLKRPTERKQILADLLKLDQYDHVSEQAKDQSRQFKGQIDLLERNLETIQEQLQQRDRIAQEQALLESTLSVMQQEQTADSEALQALQAAQQQRQTWQQQLTWQQQQQRHLEQDCQRLQQELTIAQQQQQQLGALLQQEAAIVAGYQHFQTLQAHEEALSTRFQAHQGAQAQRQQYQHQQNELLAKLQRQHQQFEAQLEALVQQETELHQTLSKATDIAAALQQLQQARTHLSELDQLQVQASPLLQRQQQLQSQLDREHTRLTARLEELHTSAQQLQAQQARQPQLQQAVLEVSDRITTLDARRSYQQRVRERGLERRSFMEQLQEQQRHCEAQLASLEQKMQLLKREGRGEERGERGEEAEVSGQRSAVSGQRSADEQREPGIRGAEGVKEQGELKAPHSNLSSAAAQSATQNSELKITPTLREAKATESLREQNSEPPHSTPHTPHPTPLYPPCPLCDRSLDKHHWHLVLEKHQAEQQAVTEQIWVIREQLSASEREIQIMRQEYRDLEQELKPYSAVLERRGQLQEQLQMTVAVQATLQQVTAEAAELERSLQLGNYATDLQEELQLLDRSLQQLNYDEKNHALARGEVDRWRWAEIRHAEIKQAQRRQAQLTQRQPDLQAQLGQLQVSVEQLEAETAAQLAVFDRQLTVIDYNVEQHNELRQALRQAQSWQLQYQELERARQHYPQTQQRVGALTQTLSDRGVDYQTAQTHVQLLVQQLEQTPDAQAQIQSLEQARQERRSQLDEQLACLGRLQQQQQQLETLKTQNSNLKAELQTAQRQQRIYQELAQAFGKNGIQALMIENALPQLEAETNQILSRLSANQLHIQFVTQRSHRRDQARHAKLSSAAAKQTTPNAKLIETLDILIADAHGTRPYETYSGGEAFRVNFAIRLALARLLAHRSGTALQMLIVDEGFGTQDAEGCDRLIAAINAIAADFACILTVTHVPHFREAFQSRIEVYKTEQGSQVSLVI</sequence>
<organism evidence="7 8">
    <name type="scientific">Stenomitos frigidus ULC18</name>
    <dbReference type="NCBI Taxonomy" id="2107698"/>
    <lineage>
        <taxon>Bacteria</taxon>
        <taxon>Bacillati</taxon>
        <taxon>Cyanobacteriota</taxon>
        <taxon>Cyanophyceae</taxon>
        <taxon>Leptolyngbyales</taxon>
        <taxon>Leptolyngbyaceae</taxon>
        <taxon>Stenomitos</taxon>
    </lineage>
</organism>
<evidence type="ECO:0000256" key="4">
    <source>
        <dbReference type="SAM" id="Coils"/>
    </source>
</evidence>
<feature type="compositionally biased region" description="Polar residues" evidence="5">
    <location>
        <begin position="539"/>
        <end position="548"/>
    </location>
</feature>
<gene>
    <name evidence="7" type="ORF">C7B82_03995</name>
</gene>
<dbReference type="Pfam" id="PF13476">
    <property type="entry name" value="AAA_23"/>
    <property type="match status" value="1"/>
</dbReference>
<evidence type="ECO:0000313" key="8">
    <source>
        <dbReference type="Proteomes" id="UP000239576"/>
    </source>
</evidence>
<dbReference type="AlphaFoldDB" id="A0A2T1ELP9"/>
<dbReference type="Gene3D" id="1.10.287.510">
    <property type="entry name" value="Helix hairpin bin"/>
    <property type="match status" value="1"/>
</dbReference>
<feature type="region of interest" description="Disordered" evidence="5">
    <location>
        <begin position="522"/>
        <end position="624"/>
    </location>
</feature>
<evidence type="ECO:0000256" key="3">
    <source>
        <dbReference type="ARBA" id="ARBA00013368"/>
    </source>
</evidence>
<keyword evidence="8" id="KW-1185">Reference proteome</keyword>
<name>A0A2T1ELP9_9CYAN</name>
<evidence type="ECO:0000313" key="7">
    <source>
        <dbReference type="EMBL" id="PSB33654.1"/>
    </source>
</evidence>
<evidence type="ECO:0000256" key="5">
    <source>
        <dbReference type="SAM" id="MobiDB-lite"/>
    </source>
</evidence>
<feature type="compositionally biased region" description="Basic and acidic residues" evidence="5">
    <location>
        <begin position="598"/>
        <end position="610"/>
    </location>
</feature>
<feature type="coiled-coil region" evidence="4">
    <location>
        <begin position="198"/>
        <end position="232"/>
    </location>
</feature>
<dbReference type="Gene3D" id="3.40.50.300">
    <property type="entry name" value="P-loop containing nucleotide triphosphate hydrolases"/>
    <property type="match status" value="2"/>
</dbReference>
<dbReference type="EMBL" id="PVWK01000017">
    <property type="protein sequence ID" value="PSB33654.1"/>
    <property type="molecule type" value="Genomic_DNA"/>
</dbReference>
<evidence type="ECO:0000259" key="6">
    <source>
        <dbReference type="Pfam" id="PF13476"/>
    </source>
</evidence>
<feature type="coiled-coil region" evidence="4">
    <location>
        <begin position="779"/>
        <end position="813"/>
    </location>
</feature>
<reference evidence="8" key="1">
    <citation type="submission" date="2018-02" db="EMBL/GenBank/DDBJ databases">
        <authorList>
            <person name="Moore K."/>
            <person name="Momper L."/>
        </authorList>
    </citation>
    <scope>NUCLEOTIDE SEQUENCE [LARGE SCALE GENOMIC DNA]</scope>
    <source>
        <strain evidence="8">ULC18</strain>
    </source>
</reference>
<feature type="domain" description="Rad50/SbcC-type AAA" evidence="6">
    <location>
        <begin position="5"/>
        <end position="227"/>
    </location>
</feature>
<evidence type="ECO:0000256" key="2">
    <source>
        <dbReference type="ARBA" id="ARBA00011322"/>
    </source>
</evidence>
<reference evidence="7 8" key="2">
    <citation type="submission" date="2018-03" db="EMBL/GenBank/DDBJ databases">
        <title>The ancient ancestry and fast evolution of plastids.</title>
        <authorList>
            <person name="Moore K.R."/>
            <person name="Magnabosco C."/>
            <person name="Momper L."/>
            <person name="Gold D.A."/>
            <person name="Bosak T."/>
            <person name="Fournier G.P."/>
        </authorList>
    </citation>
    <scope>NUCLEOTIDE SEQUENCE [LARGE SCALE GENOMIC DNA]</scope>
    <source>
        <strain evidence="7 8">ULC18</strain>
    </source>
</reference>
<feature type="coiled-coil region" evidence="4">
    <location>
        <begin position="495"/>
        <end position="522"/>
    </location>
</feature>
<dbReference type="OrthoDB" id="9795626at2"/>
<dbReference type="SUPFAM" id="SSF52540">
    <property type="entry name" value="P-loop containing nucleoside triphosphate hydrolases"/>
    <property type="match status" value="1"/>
</dbReference>
<feature type="coiled-coil region" evidence="4">
    <location>
        <begin position="339"/>
        <end position="453"/>
    </location>
</feature>
<feature type="compositionally biased region" description="Low complexity" evidence="5">
    <location>
        <begin position="575"/>
        <end position="589"/>
    </location>
</feature>
<dbReference type="InterPro" id="IPR027417">
    <property type="entry name" value="P-loop_NTPase"/>
</dbReference>
<comment type="subunit">
    <text evidence="2">Heterodimer of SbcC and SbcD.</text>
</comment>
<comment type="caution">
    <text evidence="7">The sequence shown here is derived from an EMBL/GenBank/DDBJ whole genome shotgun (WGS) entry which is preliminary data.</text>
</comment>
<keyword evidence="7" id="KW-0067">ATP-binding</keyword>
<dbReference type="SUPFAM" id="SSF75712">
    <property type="entry name" value="Rad50 coiled-coil Zn hook"/>
    <property type="match status" value="1"/>
</dbReference>
<dbReference type="PANTHER" id="PTHR32114">
    <property type="entry name" value="ABC TRANSPORTER ABCH.3"/>
    <property type="match status" value="1"/>
</dbReference>
<protein>
    <recommendedName>
        <fullName evidence="3">Nuclease SbcCD subunit C</fullName>
    </recommendedName>
</protein>
<dbReference type="GO" id="GO:0016887">
    <property type="term" value="F:ATP hydrolysis activity"/>
    <property type="evidence" value="ECO:0007669"/>
    <property type="project" value="InterPro"/>
</dbReference>
<feature type="compositionally biased region" description="Basic and acidic residues" evidence="5">
    <location>
        <begin position="522"/>
        <end position="534"/>
    </location>
</feature>
<feature type="compositionally biased region" description="Basic and acidic residues" evidence="5">
    <location>
        <begin position="549"/>
        <end position="572"/>
    </location>
</feature>
<comment type="similarity">
    <text evidence="1">Belongs to the SMC family. SbcC subfamily.</text>
</comment>